<evidence type="ECO:0000259" key="3">
    <source>
        <dbReference type="Pfam" id="PF09186"/>
    </source>
</evidence>
<reference evidence="4" key="1">
    <citation type="submission" date="2018-05" db="EMBL/GenBank/DDBJ databases">
        <authorList>
            <person name="Lanie J.A."/>
            <person name="Ng W.-L."/>
            <person name="Kazmierczak K.M."/>
            <person name="Andrzejewski T.M."/>
            <person name="Davidsen T.M."/>
            <person name="Wayne K.J."/>
            <person name="Tettelin H."/>
            <person name="Glass J.I."/>
            <person name="Rusch D."/>
            <person name="Podicherti R."/>
            <person name="Tsui H.-C.T."/>
            <person name="Winkler M.E."/>
        </authorList>
    </citation>
    <scope>NUCLEOTIDE SEQUENCE</scope>
</reference>
<feature type="domain" description="Impact N-terminal" evidence="2">
    <location>
        <begin position="24"/>
        <end position="127"/>
    </location>
</feature>
<sequence>VRSEADLRYAIPSRIYRVEELIQRSRFITTAAHAPDANAANAFVDSVRELFPDATHHCWAFVAGPPGSTAHIGMSDDGEPHGTAGRPMLTVLLHSGVGEVVTVCTRYFGGVKLGTGGLSRAYAGGVKLLLQTLPTELKIKRVHVSVRVAYPHVESLQRLLDDLEVVVEHEEYGEEVRYQIAVPVMTLETLREQLAQLTSGEGVLE</sequence>
<dbReference type="Pfam" id="PF01205">
    <property type="entry name" value="Impact_N"/>
    <property type="match status" value="1"/>
</dbReference>
<organism evidence="4">
    <name type="scientific">marine metagenome</name>
    <dbReference type="NCBI Taxonomy" id="408172"/>
    <lineage>
        <taxon>unclassified sequences</taxon>
        <taxon>metagenomes</taxon>
        <taxon>ecological metagenomes</taxon>
    </lineage>
</organism>
<dbReference type="InterPro" id="IPR023582">
    <property type="entry name" value="Impact"/>
</dbReference>
<dbReference type="EMBL" id="UINC01001864">
    <property type="protein sequence ID" value="SUZ90074.1"/>
    <property type="molecule type" value="Genomic_DNA"/>
</dbReference>
<dbReference type="SUPFAM" id="SSF54211">
    <property type="entry name" value="Ribosomal protein S5 domain 2-like"/>
    <property type="match status" value="1"/>
</dbReference>
<dbReference type="Gene3D" id="3.30.230.30">
    <property type="entry name" value="Impact, N-terminal domain"/>
    <property type="match status" value="1"/>
</dbReference>
<proteinExistence type="inferred from homology"/>
<dbReference type="Gene3D" id="3.30.70.240">
    <property type="match status" value="1"/>
</dbReference>
<dbReference type="InterPro" id="IPR036956">
    <property type="entry name" value="Impact_N_sf"/>
</dbReference>
<dbReference type="PANTHER" id="PTHR16301">
    <property type="entry name" value="IMPACT-RELATED"/>
    <property type="match status" value="1"/>
</dbReference>
<accession>A0A381RFR3</accession>
<dbReference type="GO" id="GO:0006446">
    <property type="term" value="P:regulation of translational initiation"/>
    <property type="evidence" value="ECO:0007669"/>
    <property type="project" value="TreeGrafter"/>
</dbReference>
<dbReference type="NCBIfam" id="TIGR00257">
    <property type="entry name" value="IMPACT_YIGZ"/>
    <property type="match status" value="1"/>
</dbReference>
<dbReference type="InterPro" id="IPR001498">
    <property type="entry name" value="Impact_N"/>
</dbReference>
<dbReference type="InterPro" id="IPR035647">
    <property type="entry name" value="EFG_III/V"/>
</dbReference>
<evidence type="ECO:0000313" key="4">
    <source>
        <dbReference type="EMBL" id="SUZ90074.1"/>
    </source>
</evidence>
<feature type="non-terminal residue" evidence="4">
    <location>
        <position position="1"/>
    </location>
</feature>
<name>A0A381RFR3_9ZZZZ</name>
<feature type="domain" description="UPF0029" evidence="3">
    <location>
        <begin position="146"/>
        <end position="200"/>
    </location>
</feature>
<dbReference type="InterPro" id="IPR020568">
    <property type="entry name" value="Ribosomal_Su5_D2-typ_SF"/>
</dbReference>
<evidence type="ECO:0000256" key="1">
    <source>
        <dbReference type="ARBA" id="ARBA00007665"/>
    </source>
</evidence>
<protein>
    <recommendedName>
        <fullName evidence="5">Impact N-terminal domain-containing protein</fullName>
    </recommendedName>
</protein>
<dbReference type="Pfam" id="PF09186">
    <property type="entry name" value="DUF1949"/>
    <property type="match status" value="1"/>
</dbReference>
<comment type="similarity">
    <text evidence="1">Belongs to the IMPACT family.</text>
</comment>
<dbReference type="SUPFAM" id="SSF54980">
    <property type="entry name" value="EF-G C-terminal domain-like"/>
    <property type="match status" value="1"/>
</dbReference>
<dbReference type="PANTHER" id="PTHR16301:SF20">
    <property type="entry name" value="IMPACT FAMILY MEMBER YIGZ"/>
    <property type="match status" value="1"/>
</dbReference>
<dbReference type="AlphaFoldDB" id="A0A381RFR3"/>
<evidence type="ECO:0000259" key="2">
    <source>
        <dbReference type="Pfam" id="PF01205"/>
    </source>
</evidence>
<evidence type="ECO:0008006" key="5">
    <source>
        <dbReference type="Google" id="ProtNLM"/>
    </source>
</evidence>
<dbReference type="GO" id="GO:0005737">
    <property type="term" value="C:cytoplasm"/>
    <property type="evidence" value="ECO:0007669"/>
    <property type="project" value="TreeGrafter"/>
</dbReference>
<dbReference type="InterPro" id="IPR015269">
    <property type="entry name" value="UPF0029_Impact_C"/>
</dbReference>
<gene>
    <name evidence="4" type="ORF">METZ01_LOCUS42928</name>
</gene>
<dbReference type="InterPro" id="IPR015796">
    <property type="entry name" value="Impact_YigZ-like"/>
</dbReference>